<protein>
    <submittedName>
        <fullName evidence="1">Uncharacterized protein</fullName>
    </submittedName>
</protein>
<reference evidence="1" key="1">
    <citation type="submission" date="2022-08" db="UniProtKB">
        <authorList>
            <consortium name="EnsemblMetazoa"/>
        </authorList>
    </citation>
    <scope>IDENTIFICATION</scope>
    <source>
        <strain evidence="1">Israel</strain>
    </source>
</reference>
<evidence type="ECO:0000313" key="2">
    <source>
        <dbReference type="Proteomes" id="UP000092462"/>
    </source>
</evidence>
<dbReference type="EnsemblMetazoa" id="PPAI006700-RA">
    <property type="protein sequence ID" value="PPAI006700-PA"/>
    <property type="gene ID" value="PPAI006700"/>
</dbReference>
<accession>A0A1B0DF91</accession>
<dbReference type="InterPro" id="IPR037386">
    <property type="entry name" value="CCDC40"/>
</dbReference>
<dbReference type="GO" id="GO:0005737">
    <property type="term" value="C:cytoplasm"/>
    <property type="evidence" value="ECO:0007669"/>
    <property type="project" value="TreeGrafter"/>
</dbReference>
<dbReference type="AlphaFoldDB" id="A0A1B0DF91"/>
<dbReference type="PANTHER" id="PTHR16275:SF8">
    <property type="entry name" value="COILED-COIL DOMAIN-CONTAINING PROTEIN 40"/>
    <property type="match status" value="1"/>
</dbReference>
<dbReference type="GO" id="GO:0035082">
    <property type="term" value="P:axoneme assembly"/>
    <property type="evidence" value="ECO:0007669"/>
    <property type="project" value="InterPro"/>
</dbReference>
<evidence type="ECO:0000313" key="1">
    <source>
        <dbReference type="EnsemblMetazoa" id="PPAI006700-PA"/>
    </source>
</evidence>
<dbReference type="EMBL" id="AJVK01058619">
    <property type="status" value="NOT_ANNOTATED_CDS"/>
    <property type="molecule type" value="Genomic_DNA"/>
</dbReference>
<dbReference type="VEuPathDB" id="VectorBase:PPAPM1_005907"/>
<proteinExistence type="predicted"/>
<dbReference type="PANTHER" id="PTHR16275">
    <property type="entry name" value="COILED-COIL DOMAIN-CONTAINING PROTEIN 40"/>
    <property type="match status" value="1"/>
</dbReference>
<keyword evidence="2" id="KW-1185">Reference proteome</keyword>
<organism evidence="1 2">
    <name type="scientific">Phlebotomus papatasi</name>
    <name type="common">Sandfly</name>
    <dbReference type="NCBI Taxonomy" id="29031"/>
    <lineage>
        <taxon>Eukaryota</taxon>
        <taxon>Metazoa</taxon>
        <taxon>Ecdysozoa</taxon>
        <taxon>Arthropoda</taxon>
        <taxon>Hexapoda</taxon>
        <taxon>Insecta</taxon>
        <taxon>Pterygota</taxon>
        <taxon>Neoptera</taxon>
        <taxon>Endopterygota</taxon>
        <taxon>Diptera</taxon>
        <taxon>Nematocera</taxon>
        <taxon>Psychodoidea</taxon>
        <taxon>Psychodidae</taxon>
        <taxon>Phlebotomus</taxon>
        <taxon>Phlebotomus</taxon>
    </lineage>
</organism>
<dbReference type="Proteomes" id="UP000092462">
    <property type="component" value="Unassembled WGS sequence"/>
</dbReference>
<sequence>MTDREIVKLHSRLDILSGRLFEEQKDHDHQEEECFMNHQTITAKLKESEMSILDLERSIRDLNAEIEETKDLVIEKHREALAWETKYRLAVETKKSSDVEASAEGETSHMKAEIHRMEVRYAQLKKAQEKLMQDMDNCINHRENIFTQASVKEKLHGGRTKVKSNVQQKVSEMQFKLKQINGEITSTERSLIGNQQQQEHLEQEIGKKCQELEAQQHQNSLLESEIREGTLLKQENLETIVRKQDRAKRFKALATGRVAPKCRSEAAIEQSMKTQREVQEHLTNLMENLLSDFPHQKFPLMKIIQTLKNN</sequence>
<dbReference type="VEuPathDB" id="VectorBase:PPAI006700"/>
<name>A0A1B0DF91_PHLPP</name>